<sequence length="203" mass="22769">MRFLKGLLAVLFALCSVKGQSNKTSLPYSSLHLLTAELGIQQLPDRMESPPISPTNTHWDGFPASYPSSLRSQPLQPVAIPRTQLAQSIYCTAVKSEEEGQPAPLNTKERKYMENFCCWANGTLPVCVQPSSSLKCTYSLPPTRAPPPWECIGKPCCSSCWRENSLNCSTIHPPPAECVYRWWPAKTKAWTEKMRLCWLRKPA</sequence>
<keyword evidence="1" id="KW-0732">Signal</keyword>
<protein>
    <submittedName>
        <fullName evidence="3">Uncharacterized protein</fullName>
    </submittedName>
</protein>
<evidence type="ECO:0000256" key="1">
    <source>
        <dbReference type="SAM" id="SignalP"/>
    </source>
</evidence>
<feature type="signal peptide" evidence="1">
    <location>
        <begin position="1"/>
        <end position="19"/>
    </location>
</feature>
<evidence type="ECO:0000313" key="3">
    <source>
        <dbReference type="WBParaSite" id="jg7613"/>
    </source>
</evidence>
<organism evidence="2 3">
    <name type="scientific">Ditylenchus dipsaci</name>
    <dbReference type="NCBI Taxonomy" id="166011"/>
    <lineage>
        <taxon>Eukaryota</taxon>
        <taxon>Metazoa</taxon>
        <taxon>Ecdysozoa</taxon>
        <taxon>Nematoda</taxon>
        <taxon>Chromadorea</taxon>
        <taxon>Rhabditida</taxon>
        <taxon>Tylenchina</taxon>
        <taxon>Tylenchomorpha</taxon>
        <taxon>Sphaerularioidea</taxon>
        <taxon>Anguinidae</taxon>
        <taxon>Anguininae</taxon>
        <taxon>Ditylenchus</taxon>
    </lineage>
</organism>
<accession>A0A915EMW1</accession>
<reference evidence="3" key="1">
    <citation type="submission" date="2022-11" db="UniProtKB">
        <authorList>
            <consortium name="WormBaseParasite"/>
        </authorList>
    </citation>
    <scope>IDENTIFICATION</scope>
</reference>
<name>A0A915EMW1_9BILA</name>
<proteinExistence type="predicted"/>
<dbReference type="AlphaFoldDB" id="A0A915EMW1"/>
<dbReference type="Proteomes" id="UP000887574">
    <property type="component" value="Unplaced"/>
</dbReference>
<keyword evidence="2" id="KW-1185">Reference proteome</keyword>
<feature type="chain" id="PRO_5037504979" evidence="1">
    <location>
        <begin position="20"/>
        <end position="203"/>
    </location>
</feature>
<evidence type="ECO:0000313" key="2">
    <source>
        <dbReference type="Proteomes" id="UP000887574"/>
    </source>
</evidence>
<dbReference type="WBParaSite" id="jg7613">
    <property type="protein sequence ID" value="jg7613"/>
    <property type="gene ID" value="jg7613"/>
</dbReference>